<dbReference type="EC" id="2.7.13.3" evidence="2"/>
<dbReference type="InterPro" id="IPR005467">
    <property type="entry name" value="His_kinase_dom"/>
</dbReference>
<feature type="domain" description="Histidine kinase" evidence="4">
    <location>
        <begin position="282"/>
        <end position="460"/>
    </location>
</feature>
<dbReference type="InterPro" id="IPR036890">
    <property type="entry name" value="HATPase_C_sf"/>
</dbReference>
<dbReference type="PROSITE" id="PS50042">
    <property type="entry name" value="CNMP_BINDING_3"/>
    <property type="match status" value="1"/>
</dbReference>
<gene>
    <name evidence="5" type="ORF">GCM10007390_23490</name>
</gene>
<dbReference type="InterPro" id="IPR036097">
    <property type="entry name" value="HisK_dim/P_sf"/>
</dbReference>
<dbReference type="InterPro" id="IPR014710">
    <property type="entry name" value="RmlC-like_jellyroll"/>
</dbReference>
<dbReference type="InterPro" id="IPR003594">
    <property type="entry name" value="HATPase_dom"/>
</dbReference>
<dbReference type="AlphaFoldDB" id="A0A8J3D2C6"/>
<dbReference type="PANTHER" id="PTHR43065:SF48">
    <property type="entry name" value="HISTIDINE KINASE"/>
    <property type="match status" value="1"/>
</dbReference>
<dbReference type="SUPFAM" id="SSF51206">
    <property type="entry name" value="cAMP-binding domain-like"/>
    <property type="match status" value="1"/>
</dbReference>
<keyword evidence="6" id="KW-1185">Reference proteome</keyword>
<evidence type="ECO:0000256" key="1">
    <source>
        <dbReference type="ARBA" id="ARBA00000085"/>
    </source>
</evidence>
<dbReference type="Gene3D" id="1.10.287.130">
    <property type="match status" value="1"/>
</dbReference>
<dbReference type="CDD" id="cd00038">
    <property type="entry name" value="CAP_ED"/>
    <property type="match status" value="1"/>
</dbReference>
<dbReference type="SMART" id="SM00387">
    <property type="entry name" value="HATPase_c"/>
    <property type="match status" value="1"/>
</dbReference>
<comment type="caution">
    <text evidence="5">The sequence shown here is derived from an EMBL/GenBank/DDBJ whole genome shotgun (WGS) entry which is preliminary data.</text>
</comment>
<organism evidence="5 6">
    <name type="scientific">Persicitalea jodogahamensis</name>
    <dbReference type="NCBI Taxonomy" id="402147"/>
    <lineage>
        <taxon>Bacteria</taxon>
        <taxon>Pseudomonadati</taxon>
        <taxon>Bacteroidota</taxon>
        <taxon>Cytophagia</taxon>
        <taxon>Cytophagales</taxon>
        <taxon>Spirosomataceae</taxon>
        <taxon>Persicitalea</taxon>
    </lineage>
</organism>
<dbReference type="InterPro" id="IPR018490">
    <property type="entry name" value="cNMP-bd_dom_sf"/>
</dbReference>
<dbReference type="GO" id="GO:0000155">
    <property type="term" value="F:phosphorelay sensor kinase activity"/>
    <property type="evidence" value="ECO:0007669"/>
    <property type="project" value="InterPro"/>
</dbReference>
<dbReference type="SUPFAM" id="SSF55874">
    <property type="entry name" value="ATPase domain of HSP90 chaperone/DNA topoisomerase II/histidine kinase"/>
    <property type="match status" value="1"/>
</dbReference>
<keyword evidence="5" id="KW-0808">Transferase</keyword>
<feature type="domain" description="Cyclic nucleotide-binding" evidence="3">
    <location>
        <begin position="12"/>
        <end position="131"/>
    </location>
</feature>
<proteinExistence type="predicted"/>
<dbReference type="RefSeq" id="WP_189564631.1">
    <property type="nucleotide sequence ID" value="NZ_BMXF01000002.1"/>
</dbReference>
<name>A0A8J3D2C6_9BACT</name>
<dbReference type="Pfam" id="PF02518">
    <property type="entry name" value="HATPase_c"/>
    <property type="match status" value="1"/>
</dbReference>
<dbReference type="Pfam" id="PF00027">
    <property type="entry name" value="cNMP_binding"/>
    <property type="match status" value="1"/>
</dbReference>
<dbReference type="PANTHER" id="PTHR43065">
    <property type="entry name" value="SENSOR HISTIDINE KINASE"/>
    <property type="match status" value="1"/>
</dbReference>
<keyword evidence="5" id="KW-0418">Kinase</keyword>
<evidence type="ECO:0000256" key="2">
    <source>
        <dbReference type="ARBA" id="ARBA00012438"/>
    </source>
</evidence>
<comment type="catalytic activity">
    <reaction evidence="1">
        <text>ATP + protein L-histidine = ADP + protein N-phospho-L-histidine.</text>
        <dbReference type="EC" id="2.7.13.3"/>
    </reaction>
</comment>
<dbReference type="Gene3D" id="3.30.565.10">
    <property type="entry name" value="Histidine kinase-like ATPase, C-terminal domain"/>
    <property type="match status" value="1"/>
</dbReference>
<dbReference type="EMBL" id="BMXF01000002">
    <property type="protein sequence ID" value="GHB69251.1"/>
    <property type="molecule type" value="Genomic_DNA"/>
</dbReference>
<dbReference type="PRINTS" id="PR00344">
    <property type="entry name" value="BCTRLSENSOR"/>
</dbReference>
<reference evidence="5 6" key="1">
    <citation type="journal article" date="2014" name="Int. J. Syst. Evol. Microbiol.">
        <title>Complete genome sequence of Corynebacterium casei LMG S-19264T (=DSM 44701T), isolated from a smear-ripened cheese.</title>
        <authorList>
            <consortium name="US DOE Joint Genome Institute (JGI-PGF)"/>
            <person name="Walter F."/>
            <person name="Albersmeier A."/>
            <person name="Kalinowski J."/>
            <person name="Ruckert C."/>
        </authorList>
    </citation>
    <scope>NUCLEOTIDE SEQUENCE [LARGE SCALE GENOMIC DNA]</scope>
    <source>
        <strain evidence="5 6">KCTC 12866</strain>
    </source>
</reference>
<dbReference type="Gene3D" id="2.60.120.10">
    <property type="entry name" value="Jelly Rolls"/>
    <property type="match status" value="1"/>
</dbReference>
<sequence length="460" mass="51668">MDILKELKGNESLSSVPEPELQWLVENSEIIEVKEGDYLYRNGDPVDYLLIIIAGRLRMFVNRNGQHRELGFNEKDYIGGLLPYSRMKIGAASAVALEKTTALRLHRDKFPEMITTQHELVESFVHLMLDRIRSFTKLDQQNEKMISLGKLSAGLAHELNNPAAAVVRSASALKKHLGFVPEKFKQVISIESDEARVDRINEILSAVLQRGAPDQTLMERSGLEDELTDWLEDHEVEESFEIAESFAEYGIKMEELEEIGELILPKDLTAVLTWVNSVLTTEKMVDEIAEASQRIGDLVHSIKEYSHMDGGADKKMIVLRDGVDSTLRILQHKIKANNVKVKVDMPDDLPQVCVSPGEMNQVWTNLIDNAIDALPEAGEIRIEARQDREFVITKVIDNGTGIPADVLEQIFDPFFTTKEIGKGSGLGLEIAQNIVKRHNGQIKVNSRPGHTEFNVCLPIE</sequence>
<dbReference type="InterPro" id="IPR000595">
    <property type="entry name" value="cNMP-bd_dom"/>
</dbReference>
<dbReference type="InterPro" id="IPR004358">
    <property type="entry name" value="Sig_transdc_His_kin-like_C"/>
</dbReference>
<evidence type="ECO:0000259" key="3">
    <source>
        <dbReference type="PROSITE" id="PS50042"/>
    </source>
</evidence>
<protein>
    <recommendedName>
        <fullName evidence="2">histidine kinase</fullName>
        <ecNumber evidence="2">2.7.13.3</ecNumber>
    </recommendedName>
</protein>
<dbReference type="Proteomes" id="UP000598271">
    <property type="component" value="Unassembled WGS sequence"/>
</dbReference>
<evidence type="ECO:0000313" key="5">
    <source>
        <dbReference type="EMBL" id="GHB69251.1"/>
    </source>
</evidence>
<dbReference type="SUPFAM" id="SSF47384">
    <property type="entry name" value="Homodimeric domain of signal transducing histidine kinase"/>
    <property type="match status" value="1"/>
</dbReference>
<evidence type="ECO:0000259" key="4">
    <source>
        <dbReference type="PROSITE" id="PS50109"/>
    </source>
</evidence>
<dbReference type="PROSITE" id="PS50109">
    <property type="entry name" value="HIS_KIN"/>
    <property type="match status" value="1"/>
</dbReference>
<accession>A0A8J3D2C6</accession>
<evidence type="ECO:0000313" key="6">
    <source>
        <dbReference type="Proteomes" id="UP000598271"/>
    </source>
</evidence>